<name>A0A6N8FZT4_9CHRO</name>
<dbReference type="AlphaFoldDB" id="A0A6N8FZT4"/>
<proteinExistence type="predicted"/>
<organism evidence="1 2">
    <name type="scientific">Gloeocapsopsis dulcis AAB1 = 1H9</name>
    <dbReference type="NCBI Taxonomy" id="1433147"/>
    <lineage>
        <taxon>Bacteria</taxon>
        <taxon>Bacillati</taxon>
        <taxon>Cyanobacteriota</taxon>
        <taxon>Cyanophyceae</taxon>
        <taxon>Oscillatoriophycideae</taxon>
        <taxon>Chroococcales</taxon>
        <taxon>Chroococcaceae</taxon>
        <taxon>Gloeocapsopsis</taxon>
        <taxon>Gloeocapsopsis dulcis</taxon>
    </lineage>
</organism>
<sequence length="67" mass="7515">MAKYISFTNIGDFYQFTVDDGDGIATEYQAQVFGISPTLSACDQKENTGIRLLIVKKILKFKEEVFG</sequence>
<evidence type="ECO:0008006" key="3">
    <source>
        <dbReference type="Google" id="ProtNLM"/>
    </source>
</evidence>
<keyword evidence="2" id="KW-1185">Reference proteome</keyword>
<dbReference type="SUPFAM" id="SSF55874">
    <property type="entry name" value="ATPase domain of HSP90 chaperone/DNA topoisomerase II/histidine kinase"/>
    <property type="match status" value="1"/>
</dbReference>
<dbReference type="RefSeq" id="WP_105221283.1">
    <property type="nucleotide sequence ID" value="NZ_CAWNSU010000084.1"/>
</dbReference>
<reference evidence="1 2" key="1">
    <citation type="journal article" date="2019" name="Front. Microbiol.">
        <title>Genomic Features for Desiccation Tolerance and Sugar Biosynthesis in the Extremophile Gloeocapsopsis sp. UTEX B3054.</title>
        <authorList>
            <person name="Urrejola C."/>
            <person name="Alcorta J."/>
            <person name="Salas L."/>
            <person name="Vasquez M."/>
            <person name="Polz M.F."/>
            <person name="Vicuna R."/>
            <person name="Diez B."/>
        </authorList>
    </citation>
    <scope>NUCLEOTIDE SEQUENCE [LARGE SCALE GENOMIC DNA]</scope>
    <source>
        <strain evidence="1 2">1H9</strain>
    </source>
</reference>
<dbReference type="OrthoDB" id="489241at2"/>
<protein>
    <recommendedName>
        <fullName evidence="3">Histidine kinase/HSP90-like ATPase domain-containing protein</fullName>
    </recommendedName>
</protein>
<dbReference type="EMBL" id="NAPY01000021">
    <property type="protein sequence ID" value="MUL37416.1"/>
    <property type="molecule type" value="Genomic_DNA"/>
</dbReference>
<gene>
    <name evidence="1" type="ORF">BWI75_14025</name>
</gene>
<comment type="caution">
    <text evidence="1">The sequence shown here is derived from an EMBL/GenBank/DDBJ whole genome shotgun (WGS) entry which is preliminary data.</text>
</comment>
<accession>A0A6N8FZT4</accession>
<dbReference type="Proteomes" id="UP000441797">
    <property type="component" value="Unassembled WGS sequence"/>
</dbReference>
<dbReference type="InterPro" id="IPR036890">
    <property type="entry name" value="HATPase_C_sf"/>
</dbReference>
<evidence type="ECO:0000313" key="2">
    <source>
        <dbReference type="Proteomes" id="UP000441797"/>
    </source>
</evidence>
<evidence type="ECO:0000313" key="1">
    <source>
        <dbReference type="EMBL" id="MUL37416.1"/>
    </source>
</evidence>